<sequence>MRSAYVIVFFCSQVPKDRVNLNGPSCILIPTYIAILIPRNFLFCVSFLDLKYKSYISVFYCTNNKVALKITGKSFCNLPIGNDRAGKNSYLLRITRSLYEIFCFHKDLSTVIHILDMNKYFFPPRIKINKGLNESQ</sequence>
<feature type="transmembrane region" description="Helical" evidence="1">
    <location>
        <begin position="27"/>
        <end position="48"/>
    </location>
</feature>
<organism evidence="2">
    <name type="scientific">Cacopsylla melanoneura</name>
    <dbReference type="NCBI Taxonomy" id="428564"/>
    <lineage>
        <taxon>Eukaryota</taxon>
        <taxon>Metazoa</taxon>
        <taxon>Ecdysozoa</taxon>
        <taxon>Arthropoda</taxon>
        <taxon>Hexapoda</taxon>
        <taxon>Insecta</taxon>
        <taxon>Pterygota</taxon>
        <taxon>Neoptera</taxon>
        <taxon>Paraneoptera</taxon>
        <taxon>Hemiptera</taxon>
        <taxon>Sternorrhyncha</taxon>
        <taxon>Psylloidea</taxon>
        <taxon>Psyllidae</taxon>
        <taxon>Psyllinae</taxon>
        <taxon>Cacopsylla</taxon>
    </lineage>
</organism>
<name>A0A8D9EEC1_9HEMI</name>
<keyword evidence="1" id="KW-0812">Transmembrane</keyword>
<dbReference type="AlphaFoldDB" id="A0A8D9EEC1"/>
<keyword evidence="1" id="KW-1133">Transmembrane helix</keyword>
<keyword evidence="1" id="KW-0472">Membrane</keyword>
<dbReference type="EMBL" id="HBUF01527129">
    <property type="protein sequence ID" value="CAG6750566.1"/>
    <property type="molecule type" value="Transcribed_RNA"/>
</dbReference>
<reference evidence="2" key="1">
    <citation type="submission" date="2021-05" db="EMBL/GenBank/DDBJ databases">
        <authorList>
            <person name="Alioto T."/>
            <person name="Alioto T."/>
            <person name="Gomez Garrido J."/>
        </authorList>
    </citation>
    <scope>NUCLEOTIDE SEQUENCE</scope>
</reference>
<evidence type="ECO:0000256" key="1">
    <source>
        <dbReference type="SAM" id="Phobius"/>
    </source>
</evidence>
<proteinExistence type="predicted"/>
<evidence type="ECO:0000313" key="2">
    <source>
        <dbReference type="EMBL" id="CAG6750566.1"/>
    </source>
</evidence>
<protein>
    <submittedName>
        <fullName evidence="2">Uncharacterized protein</fullName>
    </submittedName>
</protein>
<accession>A0A8D9EEC1</accession>